<comment type="caution">
    <text evidence="1">The sequence shown here is derived from an EMBL/GenBank/DDBJ whole genome shotgun (WGS) entry which is preliminary data.</text>
</comment>
<name>A0ABD3QGX7_9STRA</name>
<gene>
    <name evidence="1" type="ORF">ACHAW5_006067</name>
</gene>
<accession>A0ABD3QGX7</accession>
<sequence length="74" mass="8482">MTGRTVELYSICHQHQSPQCNLLNAFNEQGSSETNRRGLLWRKHIDFTRPSIKEVNEAPFGASRPRRVETPSSL</sequence>
<dbReference type="AlphaFoldDB" id="A0ABD3QGX7"/>
<reference evidence="1 2" key="1">
    <citation type="submission" date="2024-10" db="EMBL/GenBank/DDBJ databases">
        <title>Updated reference genomes for cyclostephanoid diatoms.</title>
        <authorList>
            <person name="Roberts W.R."/>
            <person name="Alverson A.J."/>
        </authorList>
    </citation>
    <scope>NUCLEOTIDE SEQUENCE [LARGE SCALE GENOMIC DNA]</scope>
    <source>
        <strain evidence="1 2">AJA276-08</strain>
    </source>
</reference>
<organism evidence="1 2">
    <name type="scientific">Stephanodiscus triporus</name>
    <dbReference type="NCBI Taxonomy" id="2934178"/>
    <lineage>
        <taxon>Eukaryota</taxon>
        <taxon>Sar</taxon>
        <taxon>Stramenopiles</taxon>
        <taxon>Ochrophyta</taxon>
        <taxon>Bacillariophyta</taxon>
        <taxon>Coscinodiscophyceae</taxon>
        <taxon>Thalassiosirophycidae</taxon>
        <taxon>Stephanodiscales</taxon>
        <taxon>Stephanodiscaceae</taxon>
        <taxon>Stephanodiscus</taxon>
    </lineage>
</organism>
<evidence type="ECO:0000313" key="2">
    <source>
        <dbReference type="Proteomes" id="UP001530315"/>
    </source>
</evidence>
<dbReference type="EMBL" id="JALLAZ020000358">
    <property type="protein sequence ID" value="KAL3797205.1"/>
    <property type="molecule type" value="Genomic_DNA"/>
</dbReference>
<protein>
    <submittedName>
        <fullName evidence="1">Uncharacterized protein</fullName>
    </submittedName>
</protein>
<proteinExistence type="predicted"/>
<dbReference type="Proteomes" id="UP001530315">
    <property type="component" value="Unassembled WGS sequence"/>
</dbReference>
<evidence type="ECO:0000313" key="1">
    <source>
        <dbReference type="EMBL" id="KAL3797205.1"/>
    </source>
</evidence>
<keyword evidence="2" id="KW-1185">Reference proteome</keyword>